<evidence type="ECO:0000256" key="1">
    <source>
        <dbReference type="ARBA" id="ARBA00022603"/>
    </source>
</evidence>
<dbReference type="InterPro" id="IPR029063">
    <property type="entry name" value="SAM-dependent_MTases_sf"/>
</dbReference>
<dbReference type="PROSITE" id="PS51682">
    <property type="entry name" value="SAM_OMT_I"/>
    <property type="match status" value="1"/>
</dbReference>
<dbReference type="PANTHER" id="PTHR10509:SF14">
    <property type="entry name" value="CAFFEOYL-COA O-METHYLTRANSFERASE 3-RELATED"/>
    <property type="match status" value="1"/>
</dbReference>
<dbReference type="InterPro" id="IPR002935">
    <property type="entry name" value="SAM_O-MeTrfase"/>
</dbReference>
<sequence>MEPLNEQLIERIDAYIEALFTPPDAVLSENLADAEAAGLPAINVSPNQGRLLYLLAKIAGARRVLEVGTLGGYSTTWLARALPANGLLVTLELDPKHAEVARRSLDRAGLAPRIEVRVGPAAGSLRDLIRSATAPFDLVFLDANKSGYVEYLDLALQLSRPGTLILADNVIRHGLVLDSNPADPNDAGARAYNEAIAGNPRLESLVLPIVRARVDGLAISIVR</sequence>
<evidence type="ECO:0000256" key="2">
    <source>
        <dbReference type="ARBA" id="ARBA00022679"/>
    </source>
</evidence>
<evidence type="ECO:0000313" key="4">
    <source>
        <dbReference type="EMBL" id="ABJ84070.1"/>
    </source>
</evidence>
<dbReference type="KEGG" id="sus:Acid_3091"/>
<reference evidence="4" key="1">
    <citation type="submission" date="2006-10" db="EMBL/GenBank/DDBJ databases">
        <title>Complete sequence of Solibacter usitatus Ellin6076.</title>
        <authorList>
            <consortium name="US DOE Joint Genome Institute"/>
            <person name="Copeland A."/>
            <person name="Lucas S."/>
            <person name="Lapidus A."/>
            <person name="Barry K."/>
            <person name="Detter J.C."/>
            <person name="Glavina del Rio T."/>
            <person name="Hammon N."/>
            <person name="Israni S."/>
            <person name="Dalin E."/>
            <person name="Tice H."/>
            <person name="Pitluck S."/>
            <person name="Thompson L.S."/>
            <person name="Brettin T."/>
            <person name="Bruce D."/>
            <person name="Han C."/>
            <person name="Tapia R."/>
            <person name="Gilna P."/>
            <person name="Schmutz J."/>
            <person name="Larimer F."/>
            <person name="Land M."/>
            <person name="Hauser L."/>
            <person name="Kyrpides N."/>
            <person name="Mikhailova N."/>
            <person name="Janssen P.H."/>
            <person name="Kuske C.R."/>
            <person name="Richardson P."/>
        </authorList>
    </citation>
    <scope>NUCLEOTIDE SEQUENCE</scope>
    <source>
        <strain evidence="4">Ellin6076</strain>
    </source>
</reference>
<accession>Q022N0</accession>
<dbReference type="InterPro" id="IPR050362">
    <property type="entry name" value="Cation-dep_OMT"/>
</dbReference>
<gene>
    <name evidence="4" type="ordered locus">Acid_3091</name>
</gene>
<proteinExistence type="predicted"/>
<dbReference type="OrthoDB" id="9799672at2"/>
<dbReference type="AlphaFoldDB" id="Q022N0"/>
<evidence type="ECO:0000256" key="3">
    <source>
        <dbReference type="ARBA" id="ARBA00022691"/>
    </source>
</evidence>
<dbReference type="InterPro" id="IPR018247">
    <property type="entry name" value="EF_Hand_1_Ca_BS"/>
</dbReference>
<dbReference type="Gene3D" id="3.40.50.150">
    <property type="entry name" value="Vaccinia Virus protein VP39"/>
    <property type="match status" value="1"/>
</dbReference>
<dbReference type="Pfam" id="PF01596">
    <property type="entry name" value="Methyltransf_3"/>
    <property type="match status" value="1"/>
</dbReference>
<organism evidence="4">
    <name type="scientific">Solibacter usitatus (strain Ellin6076)</name>
    <dbReference type="NCBI Taxonomy" id="234267"/>
    <lineage>
        <taxon>Bacteria</taxon>
        <taxon>Pseudomonadati</taxon>
        <taxon>Acidobacteriota</taxon>
        <taxon>Terriglobia</taxon>
        <taxon>Bryobacterales</taxon>
        <taxon>Solibacteraceae</taxon>
        <taxon>Candidatus Solibacter</taxon>
    </lineage>
</organism>
<dbReference type="PROSITE" id="PS00018">
    <property type="entry name" value="EF_HAND_1"/>
    <property type="match status" value="1"/>
</dbReference>
<keyword evidence="1 4" id="KW-0489">Methyltransferase</keyword>
<protein>
    <submittedName>
        <fullName evidence="4">O-methyltransferase, family 3</fullName>
    </submittedName>
</protein>
<dbReference type="HOGENOM" id="CLU_067676_8_0_0"/>
<dbReference type="GO" id="GO:0032259">
    <property type="term" value="P:methylation"/>
    <property type="evidence" value="ECO:0007669"/>
    <property type="project" value="UniProtKB-KW"/>
</dbReference>
<keyword evidence="3" id="KW-0949">S-adenosyl-L-methionine</keyword>
<dbReference type="PANTHER" id="PTHR10509">
    <property type="entry name" value="O-METHYLTRANSFERASE-RELATED"/>
    <property type="match status" value="1"/>
</dbReference>
<name>Q022N0_SOLUE</name>
<dbReference type="EMBL" id="CP000473">
    <property type="protein sequence ID" value="ABJ84070.1"/>
    <property type="molecule type" value="Genomic_DNA"/>
</dbReference>
<dbReference type="GO" id="GO:0008171">
    <property type="term" value="F:O-methyltransferase activity"/>
    <property type="evidence" value="ECO:0007669"/>
    <property type="project" value="InterPro"/>
</dbReference>
<dbReference type="CDD" id="cd02440">
    <property type="entry name" value="AdoMet_MTases"/>
    <property type="match status" value="1"/>
</dbReference>
<dbReference type="GO" id="GO:0008757">
    <property type="term" value="F:S-adenosylmethionine-dependent methyltransferase activity"/>
    <property type="evidence" value="ECO:0007669"/>
    <property type="project" value="TreeGrafter"/>
</dbReference>
<dbReference type="STRING" id="234267.Acid_3091"/>
<dbReference type="eggNOG" id="COG4122">
    <property type="taxonomic scope" value="Bacteria"/>
</dbReference>
<dbReference type="InParanoid" id="Q022N0"/>
<keyword evidence="2 4" id="KW-0808">Transferase</keyword>
<dbReference type="SUPFAM" id="SSF53335">
    <property type="entry name" value="S-adenosyl-L-methionine-dependent methyltransferases"/>
    <property type="match status" value="1"/>
</dbReference>